<evidence type="ECO:0000313" key="1">
    <source>
        <dbReference type="EMBL" id="XDQ04626.1"/>
    </source>
</evidence>
<sequence length="59" mass="6148">MTKPKTFAVGDGGTIEVTRTITGFDFHVVDADGESIATVIVPERNAWALLTALGAGLSE</sequence>
<dbReference type="AlphaFoldDB" id="A0AB39MHW0"/>
<dbReference type="EMBL" id="CP163431">
    <property type="protein sequence ID" value="XDQ04626.1"/>
    <property type="molecule type" value="Genomic_DNA"/>
</dbReference>
<name>A0AB39MHW0_9ACTN</name>
<organism evidence="1">
    <name type="scientific">Streptomyces sp. R08</name>
    <dbReference type="NCBI Taxonomy" id="3238624"/>
    <lineage>
        <taxon>Bacteria</taxon>
        <taxon>Bacillati</taxon>
        <taxon>Actinomycetota</taxon>
        <taxon>Actinomycetes</taxon>
        <taxon>Kitasatosporales</taxon>
        <taxon>Streptomycetaceae</taxon>
        <taxon>Streptomyces</taxon>
    </lineage>
</organism>
<reference evidence="1" key="1">
    <citation type="submission" date="2024-07" db="EMBL/GenBank/DDBJ databases">
        <authorList>
            <person name="Yu S.T."/>
        </authorList>
    </citation>
    <scope>NUCLEOTIDE SEQUENCE</scope>
    <source>
        <strain evidence="1">R08</strain>
    </source>
</reference>
<accession>A0AB39MHW0</accession>
<dbReference type="RefSeq" id="WP_369190138.1">
    <property type="nucleotide sequence ID" value="NZ_CP163431.1"/>
</dbReference>
<gene>
    <name evidence="1" type="ORF">AB5J58_32670</name>
</gene>
<proteinExistence type="predicted"/>
<protein>
    <submittedName>
        <fullName evidence="1">Uncharacterized protein</fullName>
    </submittedName>
</protein>